<dbReference type="STRING" id="74557.A0A1V9YN57"/>
<dbReference type="PANTHER" id="PTHR46586">
    <property type="entry name" value="ANKYRIN REPEAT-CONTAINING PROTEIN"/>
    <property type="match status" value="1"/>
</dbReference>
<dbReference type="InterPro" id="IPR002110">
    <property type="entry name" value="Ankyrin_rpt"/>
</dbReference>
<gene>
    <name evidence="1" type="ORF">THRCLA_22928</name>
</gene>
<dbReference type="InterPro" id="IPR052050">
    <property type="entry name" value="SecEffector_AnkRepeat"/>
</dbReference>
<dbReference type="Gene3D" id="1.25.40.20">
    <property type="entry name" value="Ankyrin repeat-containing domain"/>
    <property type="match status" value="2"/>
</dbReference>
<dbReference type="Proteomes" id="UP000243217">
    <property type="component" value="Unassembled WGS sequence"/>
</dbReference>
<dbReference type="SUPFAM" id="SSF48403">
    <property type="entry name" value="Ankyrin repeat"/>
    <property type="match status" value="2"/>
</dbReference>
<accession>A0A1V9YN57</accession>
<organism evidence="1 2">
    <name type="scientific">Thraustotheca clavata</name>
    <dbReference type="NCBI Taxonomy" id="74557"/>
    <lineage>
        <taxon>Eukaryota</taxon>
        <taxon>Sar</taxon>
        <taxon>Stramenopiles</taxon>
        <taxon>Oomycota</taxon>
        <taxon>Saprolegniomycetes</taxon>
        <taxon>Saprolegniales</taxon>
        <taxon>Achlyaceae</taxon>
        <taxon>Thraustotheca</taxon>
    </lineage>
</organism>
<dbReference type="EMBL" id="JNBS01003436">
    <property type="protein sequence ID" value="OQR87206.1"/>
    <property type="molecule type" value="Genomic_DNA"/>
</dbReference>
<dbReference type="InterPro" id="IPR036770">
    <property type="entry name" value="Ankyrin_rpt-contain_sf"/>
</dbReference>
<protein>
    <submittedName>
        <fullName evidence="1">Uncharacterized protein</fullName>
    </submittedName>
</protein>
<reference evidence="1 2" key="1">
    <citation type="journal article" date="2014" name="Genome Biol. Evol.">
        <title>The secreted proteins of Achlya hypogyna and Thraustotheca clavata identify the ancestral oomycete secretome and reveal gene acquisitions by horizontal gene transfer.</title>
        <authorList>
            <person name="Misner I."/>
            <person name="Blouin N."/>
            <person name="Leonard G."/>
            <person name="Richards T.A."/>
            <person name="Lane C.E."/>
        </authorList>
    </citation>
    <scope>NUCLEOTIDE SEQUENCE [LARGE SCALE GENOMIC DNA]</scope>
    <source>
        <strain evidence="1 2">ATCC 34112</strain>
    </source>
</reference>
<dbReference type="OrthoDB" id="70387at2759"/>
<comment type="caution">
    <text evidence="1">The sequence shown here is derived from an EMBL/GenBank/DDBJ whole genome shotgun (WGS) entry which is preliminary data.</text>
</comment>
<evidence type="ECO:0000313" key="1">
    <source>
        <dbReference type="EMBL" id="OQR87206.1"/>
    </source>
</evidence>
<keyword evidence="2" id="KW-1185">Reference proteome</keyword>
<proteinExistence type="predicted"/>
<dbReference type="AlphaFoldDB" id="A0A1V9YN57"/>
<dbReference type="PANTHER" id="PTHR46586:SF3">
    <property type="entry name" value="ANKYRIN REPEAT-CONTAINING PROTEIN"/>
    <property type="match status" value="1"/>
</dbReference>
<sequence>MDLAAGFGHLDIIKFLHKNHPKVIVYFLDQQMAVATIDEAASWGLLEIVKYLHELGDIKCNKRAIENAVNCENFTIVKFLLTHRNERLTSQTIYIAAVANHKDILNEKVLTDFELIKIIVSYQEGIYEDIRCWFGNGEMAIKWLTLALEYPFPPTDIMERKIEYFSPLGLAVLSGNLAAVGSIIKCKPHLSCSDIVEYALGVQQTQIASYLLQQQNSNLKLVYSIHCRALRPYWTIDTSYDFFLSVIREDNEELLKLLIVFFNGKYDGVIVGSFVSVLQSRFYKCALVLYELYHDEILSQNIDLVRIAIKSGHLDLIIRLHNENATFTSDTMNVAASYGHLNIVQYLHENCSEGCTTRAMDKAAANNHLHVLKFLHANRSEGCTPDALINAVRFNNLEIVEFLLSNRPEAFTPDALFEAVECNRLTIFNCLLDSNMFEFSVRAFDQALSKDQGDFVLCYIQAFPQQIAVDTLVPKALEYARFKVAYELVNAGYPLKLPNNMRWCILHPEALELFQWLVSHGIELHPLWMDLAASFGTLELVIFFHEKCTAGCTTDAIDGAAKKNYIAIVQFLIENRSEGCTEAAFKSAVRNRSPTLFKLLLENYPEKCSDSVAADAIKLSWS</sequence>
<name>A0A1V9YN57_9STRA</name>
<evidence type="ECO:0000313" key="2">
    <source>
        <dbReference type="Proteomes" id="UP000243217"/>
    </source>
</evidence>
<dbReference type="Pfam" id="PF12796">
    <property type="entry name" value="Ank_2"/>
    <property type="match status" value="1"/>
</dbReference>